<gene>
    <name evidence="2" type="ORF">H7F21_11625</name>
</gene>
<dbReference type="RefSeq" id="WP_185789460.1">
    <property type="nucleotide sequence ID" value="NZ_CANMIT010000006.1"/>
</dbReference>
<accession>A0A842ISJ2</accession>
<evidence type="ECO:0000256" key="1">
    <source>
        <dbReference type="SAM" id="Phobius"/>
    </source>
</evidence>
<sequence length="102" mass="11723">MLKFIIHYGLHFGLPIAIALIFFRKEWLKAYLIMLSAFIIDLDHLLANPIFDPERCSINFHPLHAYYAIVTYIVLLIPKQTRIFALGLLAHIVSDSADCLLI</sequence>
<dbReference type="Proteomes" id="UP000533900">
    <property type="component" value="Unassembled WGS sequence"/>
</dbReference>
<evidence type="ECO:0000313" key="2">
    <source>
        <dbReference type="EMBL" id="MBC2845745.1"/>
    </source>
</evidence>
<feature type="transmembrane region" description="Helical" evidence="1">
    <location>
        <begin position="6"/>
        <end position="23"/>
    </location>
</feature>
<feature type="transmembrane region" description="Helical" evidence="1">
    <location>
        <begin position="63"/>
        <end position="78"/>
    </location>
</feature>
<dbReference type="InterPro" id="IPR046125">
    <property type="entry name" value="DUF6122"/>
</dbReference>
<keyword evidence="3" id="KW-1185">Reference proteome</keyword>
<protein>
    <recommendedName>
        <fullName evidence="4">LexA-binding, inner membrane-associated hydrolase</fullName>
    </recommendedName>
</protein>
<feature type="transmembrane region" description="Helical" evidence="1">
    <location>
        <begin position="30"/>
        <end position="51"/>
    </location>
</feature>
<evidence type="ECO:0008006" key="4">
    <source>
        <dbReference type="Google" id="ProtNLM"/>
    </source>
</evidence>
<dbReference type="AlphaFoldDB" id="A0A842ISJ2"/>
<dbReference type="EMBL" id="JACLCP010000003">
    <property type="protein sequence ID" value="MBC2845745.1"/>
    <property type="molecule type" value="Genomic_DNA"/>
</dbReference>
<proteinExistence type="predicted"/>
<dbReference type="Pfam" id="PF19617">
    <property type="entry name" value="DUF6122"/>
    <property type="match status" value="1"/>
</dbReference>
<keyword evidence="1" id="KW-1133">Transmembrane helix</keyword>
<name>A0A842ISJ2_9FLAO</name>
<organism evidence="2 3">
    <name type="scientific">Winogradskyella flava</name>
    <dbReference type="NCBI Taxonomy" id="1884876"/>
    <lineage>
        <taxon>Bacteria</taxon>
        <taxon>Pseudomonadati</taxon>
        <taxon>Bacteroidota</taxon>
        <taxon>Flavobacteriia</taxon>
        <taxon>Flavobacteriales</taxon>
        <taxon>Flavobacteriaceae</taxon>
        <taxon>Winogradskyella</taxon>
    </lineage>
</organism>
<keyword evidence="1" id="KW-0812">Transmembrane</keyword>
<keyword evidence="1" id="KW-0472">Membrane</keyword>
<evidence type="ECO:0000313" key="3">
    <source>
        <dbReference type="Proteomes" id="UP000533900"/>
    </source>
</evidence>
<reference evidence="2" key="1">
    <citation type="submission" date="2020-08" db="EMBL/GenBank/DDBJ databases">
        <title>Winogradskyella ouciana sp. nov., isolated from the hadal seawater of the Mariana Trench.</title>
        <authorList>
            <person name="He X."/>
        </authorList>
    </citation>
    <scope>NUCLEOTIDE SEQUENCE [LARGE SCALE GENOMIC DNA]</scope>
    <source>
        <strain evidence="2">KCTC 52348</strain>
    </source>
</reference>
<comment type="caution">
    <text evidence="2">The sequence shown here is derived from an EMBL/GenBank/DDBJ whole genome shotgun (WGS) entry which is preliminary data.</text>
</comment>